<keyword evidence="1" id="KW-0812">Transmembrane</keyword>
<gene>
    <name evidence="2" type="ORF">K7X08_007022</name>
</gene>
<name>A0A9Q1LF07_9SOLA</name>
<evidence type="ECO:0000313" key="2">
    <source>
        <dbReference type="EMBL" id="KAJ8533698.1"/>
    </source>
</evidence>
<evidence type="ECO:0000313" key="3">
    <source>
        <dbReference type="Proteomes" id="UP001152561"/>
    </source>
</evidence>
<keyword evidence="1" id="KW-0472">Membrane</keyword>
<proteinExistence type="predicted"/>
<dbReference type="EMBL" id="JAJAGQ010000019">
    <property type="protein sequence ID" value="KAJ8533698.1"/>
    <property type="molecule type" value="Genomic_DNA"/>
</dbReference>
<dbReference type="AlphaFoldDB" id="A0A9Q1LF07"/>
<feature type="transmembrane region" description="Helical" evidence="1">
    <location>
        <begin position="6"/>
        <end position="30"/>
    </location>
</feature>
<keyword evidence="1" id="KW-1133">Transmembrane helix</keyword>
<keyword evidence="3" id="KW-1185">Reference proteome</keyword>
<sequence>MVNPLHIFTIYFGGITTSIIAITWPVMALMEVVHQPLLQLFKNSFVTIVELHFTLNTNRNEFSLPTIFQASFHYSKFFTVALEFPLLNCSFAVLSWETIVQDV</sequence>
<dbReference type="Proteomes" id="UP001152561">
    <property type="component" value="Unassembled WGS sequence"/>
</dbReference>
<reference evidence="3" key="1">
    <citation type="journal article" date="2023" name="Proc. Natl. Acad. Sci. U.S.A.">
        <title>Genomic and structural basis for evolution of tropane alkaloid biosynthesis.</title>
        <authorList>
            <person name="Wanga Y.-J."/>
            <person name="Taina T."/>
            <person name="Yua J.-Y."/>
            <person name="Lia J."/>
            <person name="Xua B."/>
            <person name="Chenc J."/>
            <person name="D'Auriad J.C."/>
            <person name="Huanga J.-P."/>
            <person name="Huanga S.-X."/>
        </authorList>
    </citation>
    <scope>NUCLEOTIDE SEQUENCE [LARGE SCALE GENOMIC DNA]</scope>
    <source>
        <strain evidence="3">cv. KIB-2019</strain>
    </source>
</reference>
<comment type="caution">
    <text evidence="2">The sequence shown here is derived from an EMBL/GenBank/DDBJ whole genome shotgun (WGS) entry which is preliminary data.</text>
</comment>
<accession>A0A9Q1LF07</accession>
<evidence type="ECO:0000256" key="1">
    <source>
        <dbReference type="SAM" id="Phobius"/>
    </source>
</evidence>
<protein>
    <submittedName>
        <fullName evidence="2">Uncharacterized protein</fullName>
    </submittedName>
</protein>
<organism evidence="2 3">
    <name type="scientific">Anisodus acutangulus</name>
    <dbReference type="NCBI Taxonomy" id="402998"/>
    <lineage>
        <taxon>Eukaryota</taxon>
        <taxon>Viridiplantae</taxon>
        <taxon>Streptophyta</taxon>
        <taxon>Embryophyta</taxon>
        <taxon>Tracheophyta</taxon>
        <taxon>Spermatophyta</taxon>
        <taxon>Magnoliopsida</taxon>
        <taxon>eudicotyledons</taxon>
        <taxon>Gunneridae</taxon>
        <taxon>Pentapetalae</taxon>
        <taxon>asterids</taxon>
        <taxon>lamiids</taxon>
        <taxon>Solanales</taxon>
        <taxon>Solanaceae</taxon>
        <taxon>Solanoideae</taxon>
        <taxon>Hyoscyameae</taxon>
        <taxon>Anisodus</taxon>
    </lineage>
</organism>